<name>H5UTD4_9MICO</name>
<keyword evidence="9" id="KW-1185">Reference proteome</keyword>
<feature type="region of interest" description="Disordered" evidence="6">
    <location>
        <begin position="418"/>
        <end position="442"/>
    </location>
</feature>
<evidence type="ECO:0008006" key="10">
    <source>
        <dbReference type="Google" id="ProtNLM"/>
    </source>
</evidence>
<evidence type="ECO:0000256" key="7">
    <source>
        <dbReference type="SAM" id="Phobius"/>
    </source>
</evidence>
<dbReference type="CDD" id="cd13126">
    <property type="entry name" value="MATE_like_11"/>
    <property type="match status" value="1"/>
</dbReference>
<proteinExistence type="predicted"/>
<dbReference type="PANTHER" id="PTHR30250:SF26">
    <property type="entry name" value="PSMA PROTEIN"/>
    <property type="match status" value="1"/>
</dbReference>
<feature type="transmembrane region" description="Helical" evidence="7">
    <location>
        <begin position="150"/>
        <end position="169"/>
    </location>
</feature>
<evidence type="ECO:0000313" key="9">
    <source>
        <dbReference type="Proteomes" id="UP000004367"/>
    </source>
</evidence>
<evidence type="ECO:0000256" key="5">
    <source>
        <dbReference type="ARBA" id="ARBA00023136"/>
    </source>
</evidence>
<organism evidence="8 9">
    <name type="scientific">Mobilicoccus pelagius NBRC 104925</name>
    <dbReference type="NCBI Taxonomy" id="1089455"/>
    <lineage>
        <taxon>Bacteria</taxon>
        <taxon>Bacillati</taxon>
        <taxon>Actinomycetota</taxon>
        <taxon>Actinomycetes</taxon>
        <taxon>Micrococcales</taxon>
        <taxon>Dermatophilaceae</taxon>
        <taxon>Mobilicoccus</taxon>
    </lineage>
</organism>
<dbReference type="Proteomes" id="UP000004367">
    <property type="component" value="Unassembled WGS sequence"/>
</dbReference>
<dbReference type="STRING" id="1089455.MOPEL_094_00090"/>
<feature type="transmembrane region" description="Helical" evidence="7">
    <location>
        <begin position="89"/>
        <end position="108"/>
    </location>
</feature>
<keyword evidence="3 7" id="KW-0812">Transmembrane</keyword>
<feature type="transmembrane region" description="Helical" evidence="7">
    <location>
        <begin position="12"/>
        <end position="33"/>
    </location>
</feature>
<dbReference type="InterPro" id="IPR050833">
    <property type="entry name" value="Poly_Biosynth_Transport"/>
</dbReference>
<dbReference type="GO" id="GO:0005886">
    <property type="term" value="C:plasma membrane"/>
    <property type="evidence" value="ECO:0007669"/>
    <property type="project" value="UniProtKB-SubCell"/>
</dbReference>
<feature type="transmembrane region" description="Helical" evidence="7">
    <location>
        <begin position="216"/>
        <end position="237"/>
    </location>
</feature>
<keyword evidence="5 7" id="KW-0472">Membrane</keyword>
<protein>
    <recommendedName>
        <fullName evidence="10">Polysaccharide biosynthesis protein</fullName>
    </recommendedName>
</protein>
<evidence type="ECO:0000256" key="6">
    <source>
        <dbReference type="SAM" id="MobiDB-lite"/>
    </source>
</evidence>
<feature type="transmembrane region" description="Helical" evidence="7">
    <location>
        <begin position="361"/>
        <end position="379"/>
    </location>
</feature>
<dbReference type="EMBL" id="BAFE01000071">
    <property type="protein sequence ID" value="GAB48992.1"/>
    <property type="molecule type" value="Genomic_DNA"/>
</dbReference>
<feature type="transmembrane region" description="Helical" evidence="7">
    <location>
        <begin position="114"/>
        <end position="138"/>
    </location>
</feature>
<feature type="transmembrane region" description="Helical" evidence="7">
    <location>
        <begin position="175"/>
        <end position="195"/>
    </location>
</feature>
<feature type="non-terminal residue" evidence="8">
    <location>
        <position position="442"/>
    </location>
</feature>
<evidence type="ECO:0000256" key="1">
    <source>
        <dbReference type="ARBA" id="ARBA00004651"/>
    </source>
</evidence>
<dbReference type="RefSeq" id="WP_009482890.1">
    <property type="nucleotide sequence ID" value="NZ_BAFE01000071.1"/>
</dbReference>
<evidence type="ECO:0000313" key="8">
    <source>
        <dbReference type="EMBL" id="GAB48992.1"/>
    </source>
</evidence>
<feature type="transmembrane region" description="Helical" evidence="7">
    <location>
        <begin position="327"/>
        <end position="349"/>
    </location>
</feature>
<reference evidence="8 9" key="1">
    <citation type="submission" date="2012-02" db="EMBL/GenBank/DDBJ databases">
        <title>Whole genome shotgun sequence of Mobilicoccus pelagius NBRC 104925.</title>
        <authorList>
            <person name="Yoshida Y."/>
            <person name="Hosoyama A."/>
            <person name="Tsuchikane K."/>
            <person name="Katsumata H."/>
            <person name="Yamazaki S."/>
            <person name="Fujita N."/>
        </authorList>
    </citation>
    <scope>NUCLEOTIDE SEQUENCE [LARGE SCALE GENOMIC DNA]</scope>
    <source>
        <strain evidence="8 9">NBRC 104925</strain>
    </source>
</reference>
<gene>
    <name evidence="8" type="ORF">MOPEL_094_00090</name>
</gene>
<evidence type="ECO:0000256" key="4">
    <source>
        <dbReference type="ARBA" id="ARBA00022989"/>
    </source>
</evidence>
<feature type="transmembrane region" description="Helical" evidence="7">
    <location>
        <begin position="249"/>
        <end position="271"/>
    </location>
</feature>
<evidence type="ECO:0000256" key="2">
    <source>
        <dbReference type="ARBA" id="ARBA00022475"/>
    </source>
</evidence>
<evidence type="ECO:0000256" key="3">
    <source>
        <dbReference type="ARBA" id="ARBA00022692"/>
    </source>
</evidence>
<feature type="transmembrane region" description="Helical" evidence="7">
    <location>
        <begin position="283"/>
        <end position="307"/>
    </location>
</feature>
<dbReference type="AlphaFoldDB" id="H5UTD4"/>
<feature type="transmembrane region" description="Helical" evidence="7">
    <location>
        <begin position="385"/>
        <end position="407"/>
    </location>
</feature>
<dbReference type="eggNOG" id="COG2244">
    <property type="taxonomic scope" value="Bacteria"/>
</dbReference>
<comment type="subcellular location">
    <subcellularLocation>
        <location evidence="1">Cell membrane</location>
        <topology evidence="1">Multi-pass membrane protein</topology>
    </subcellularLocation>
</comment>
<sequence length="442" mass="46095">MANVMGLVRRAGWNVVDQMMSALSNMLLMVFVARALNDAAGFGAFSMAFVAYGVAVAVSKAMVGQPLQMRHSADSPESFRRAVRTSQGTAAWIGVVGAIVSVGVWLFVGGPVGAAFLALAPCLPALTMQDSCRMAFFAAGRADRAALIDFVRMVLQFGLLFGAIALGWTSVGVLTLTWGIAGLVSAALGLALLAAPPSLLGAGEWLAEQKDITGYLLAEYVLGLGAAQFGILLIAPLSSPADVGALRAVQTLLGPLNILGTAALAFAVPELSRRADMRAPGRLKAMVFASAAMTIAASAYVGVLLLLPDPVGEWLFRDSWRGAQPVLVPMGVNSIASCAGVGAAVTLYGMGLARKTFHLNILRAPLLLGLMCLGAVRFGAVGAGWALATVELLFLPFWAVAAVRACFRHDRERDEAARHEDARGGSPDAWNAEADIALDSEN</sequence>
<dbReference type="PANTHER" id="PTHR30250">
    <property type="entry name" value="PST FAMILY PREDICTED COLANIC ACID TRANSPORTER"/>
    <property type="match status" value="1"/>
</dbReference>
<feature type="transmembrane region" description="Helical" evidence="7">
    <location>
        <begin position="39"/>
        <end position="63"/>
    </location>
</feature>
<comment type="caution">
    <text evidence="8">The sequence shown here is derived from an EMBL/GenBank/DDBJ whole genome shotgun (WGS) entry which is preliminary data.</text>
</comment>
<accession>H5UTD4</accession>
<keyword evidence="2" id="KW-1003">Cell membrane</keyword>
<keyword evidence="4 7" id="KW-1133">Transmembrane helix</keyword>